<comment type="caution">
    <text evidence="3">The sequence shown here is derived from an EMBL/GenBank/DDBJ whole genome shotgun (WGS) entry which is preliminary data.</text>
</comment>
<gene>
    <name evidence="3" type="ORF">FHP25_18210</name>
</gene>
<keyword evidence="4" id="KW-1185">Reference proteome</keyword>
<dbReference type="Proteomes" id="UP000321638">
    <property type="component" value="Unassembled WGS sequence"/>
</dbReference>
<dbReference type="AlphaFoldDB" id="A0A5C8PJW4"/>
<evidence type="ECO:0000313" key="4">
    <source>
        <dbReference type="Proteomes" id="UP000321638"/>
    </source>
</evidence>
<dbReference type="PANTHER" id="PTHR43739">
    <property type="entry name" value="XYLOGLUCANASE (EUROFUNG)"/>
    <property type="match status" value="1"/>
</dbReference>
<protein>
    <recommendedName>
        <fullName evidence="2">Sortilin N-terminal domain-containing protein</fullName>
    </recommendedName>
</protein>
<proteinExistence type="predicted"/>
<organism evidence="3 4">
    <name type="scientific">Vineibacter terrae</name>
    <dbReference type="NCBI Taxonomy" id="2586908"/>
    <lineage>
        <taxon>Bacteria</taxon>
        <taxon>Pseudomonadati</taxon>
        <taxon>Pseudomonadota</taxon>
        <taxon>Alphaproteobacteria</taxon>
        <taxon>Hyphomicrobiales</taxon>
        <taxon>Vineibacter</taxon>
    </lineage>
</organism>
<dbReference type="InterPro" id="IPR052025">
    <property type="entry name" value="Xyloglucanase_GH74"/>
</dbReference>
<dbReference type="Pfam" id="PF15902">
    <property type="entry name" value="Sortilin-Vps10"/>
    <property type="match status" value="1"/>
</dbReference>
<accession>A0A5C8PJW4</accession>
<dbReference type="CDD" id="cd15482">
    <property type="entry name" value="Sialidase_non-viral"/>
    <property type="match status" value="1"/>
</dbReference>
<feature type="domain" description="Sortilin N-terminal" evidence="2">
    <location>
        <begin position="112"/>
        <end position="225"/>
    </location>
</feature>
<keyword evidence="1" id="KW-0677">Repeat</keyword>
<dbReference type="InterPro" id="IPR031778">
    <property type="entry name" value="Sortilin_N"/>
</dbReference>
<dbReference type="OrthoDB" id="9764804at2"/>
<reference evidence="3 4" key="1">
    <citation type="submission" date="2019-06" db="EMBL/GenBank/DDBJ databases">
        <title>New taxonomy in bacterial strain CC-CFT640, isolated from vineyard.</title>
        <authorList>
            <person name="Lin S.-Y."/>
            <person name="Tsai C.-F."/>
            <person name="Young C.-C."/>
        </authorList>
    </citation>
    <scope>NUCLEOTIDE SEQUENCE [LARGE SCALE GENOMIC DNA]</scope>
    <source>
        <strain evidence="3 4">CC-CFT640</strain>
    </source>
</reference>
<dbReference type="SUPFAM" id="SSF110296">
    <property type="entry name" value="Oligoxyloglucan reducing end-specific cellobiohydrolase"/>
    <property type="match status" value="1"/>
</dbReference>
<dbReference type="PANTHER" id="PTHR43739:SF5">
    <property type="entry name" value="EXO-ALPHA-SIALIDASE"/>
    <property type="match status" value="1"/>
</dbReference>
<dbReference type="GO" id="GO:0010411">
    <property type="term" value="P:xyloglucan metabolic process"/>
    <property type="evidence" value="ECO:0007669"/>
    <property type="project" value="TreeGrafter"/>
</dbReference>
<evidence type="ECO:0000256" key="1">
    <source>
        <dbReference type="ARBA" id="ARBA00022737"/>
    </source>
</evidence>
<dbReference type="Gene3D" id="2.130.10.10">
    <property type="entry name" value="YVTN repeat-like/Quinoprotein amine dehydrogenase"/>
    <property type="match status" value="1"/>
</dbReference>
<dbReference type="InterPro" id="IPR015943">
    <property type="entry name" value="WD40/YVTN_repeat-like_dom_sf"/>
</dbReference>
<evidence type="ECO:0000313" key="3">
    <source>
        <dbReference type="EMBL" id="TXL74136.1"/>
    </source>
</evidence>
<name>A0A5C8PJW4_9HYPH</name>
<dbReference type="EMBL" id="VDUZ01000020">
    <property type="protein sequence ID" value="TXL74136.1"/>
    <property type="molecule type" value="Genomic_DNA"/>
</dbReference>
<sequence length="395" mass="42777">MAALPACCRHYPAMPACAPAPPSPRLRRALFSLQQSGGNGEATMKTYVYAGVAQAFGADKNTPMQGIYRLDIAAGRWDTLDSGLPENAEVRCIATHPGAPNVVYAGTQAGPYRSSDGGDTWTALTLPGKERLVWSLAIHPRDSQTIYAGTQGTTIYRSRDGGATWRELSPPEPRGMVRMSFPCRVIRLAIDPNRPDDLYAALEVGGVIRSRDGGDTWQSCNDSLLEYAEQPRLKSRIVSNTETEGMMDSHALAISPAQPGTVFLANRMGLFRSDDGGTRWSEMGVGRFSPLTYARDIKVSPHDPRTMYAALSIAAVSDAGSLYRSHDLGESWQRFDHDVSIDSTLMIVAPSAANPDRIWCAARRGQVFGTEDGGRSWQQHRLPGGAEGVYALATA</sequence>
<evidence type="ECO:0000259" key="2">
    <source>
        <dbReference type="Pfam" id="PF15902"/>
    </source>
</evidence>